<comment type="catalytic activity">
    <reaction evidence="5 6">
        <text>(6R)-5,10-methylene-5,6,7,8-tetrahydrofolate + 3-methyl-2-oxobutanoate + H2O = 2-dehydropantoate + (6S)-5,6,7,8-tetrahydrofolate</text>
        <dbReference type="Rhea" id="RHEA:11824"/>
        <dbReference type="ChEBI" id="CHEBI:11561"/>
        <dbReference type="ChEBI" id="CHEBI:11851"/>
        <dbReference type="ChEBI" id="CHEBI:15377"/>
        <dbReference type="ChEBI" id="CHEBI:15636"/>
        <dbReference type="ChEBI" id="CHEBI:57453"/>
        <dbReference type="EC" id="2.1.2.11"/>
    </reaction>
</comment>
<dbReference type="InterPro" id="IPR015813">
    <property type="entry name" value="Pyrv/PenolPyrv_kinase-like_dom"/>
</dbReference>
<dbReference type="GO" id="GO:0008168">
    <property type="term" value="F:methyltransferase activity"/>
    <property type="evidence" value="ECO:0007669"/>
    <property type="project" value="UniProtKB-KW"/>
</dbReference>
<keyword evidence="4 6" id="KW-0808">Transferase</keyword>
<proteinExistence type="inferred from homology"/>
<dbReference type="HAMAP" id="MF_00156">
    <property type="entry name" value="PanB"/>
    <property type="match status" value="1"/>
</dbReference>
<comment type="function">
    <text evidence="6">Catalyzes the reversible reaction in which hydroxymethyl group from 5,10-methylenetetrahydrofolate is transferred onto alpha-ketoisovalerate to form ketopantoate.</text>
</comment>
<reference evidence="7 8" key="1">
    <citation type="submission" date="2016-04" db="EMBL/GenBank/DDBJ databases">
        <title>Evolutionary innovation and constraint leading to complex multicellularity in the Ascomycota.</title>
        <authorList>
            <person name="Cisse O."/>
            <person name="Nguyen A."/>
            <person name="Hewitt D.A."/>
            <person name="Jedd G."/>
            <person name="Stajich J.E."/>
        </authorList>
    </citation>
    <scope>NUCLEOTIDE SEQUENCE [LARGE SCALE GENOMIC DNA]</scope>
    <source>
        <strain evidence="7 8">DAH-3</strain>
    </source>
</reference>
<dbReference type="UniPathway" id="UPA00028">
    <property type="reaction ID" value="UER00003"/>
</dbReference>
<comment type="similarity">
    <text evidence="2 6">Belongs to the PanB family.</text>
</comment>
<evidence type="ECO:0000256" key="2">
    <source>
        <dbReference type="ARBA" id="ARBA00008676"/>
    </source>
</evidence>
<dbReference type="OrthoDB" id="425211at2759"/>
<keyword evidence="8" id="KW-1185">Reference proteome</keyword>
<protein>
    <recommendedName>
        <fullName evidence="3 6">3-methyl-2-oxobutanoate hydroxymethyltransferase</fullName>
        <ecNumber evidence="3 6">2.1.2.11</ecNumber>
    </recommendedName>
</protein>
<dbReference type="OMA" id="VLVWTDM"/>
<evidence type="ECO:0000256" key="5">
    <source>
        <dbReference type="ARBA" id="ARBA00049172"/>
    </source>
</evidence>
<dbReference type="Pfam" id="PF02548">
    <property type="entry name" value="Pantoate_transf"/>
    <property type="match status" value="1"/>
</dbReference>
<organism evidence="7 8">
    <name type="scientific">Neolecta irregularis (strain DAH-3)</name>
    <dbReference type="NCBI Taxonomy" id="1198029"/>
    <lineage>
        <taxon>Eukaryota</taxon>
        <taxon>Fungi</taxon>
        <taxon>Dikarya</taxon>
        <taxon>Ascomycota</taxon>
        <taxon>Taphrinomycotina</taxon>
        <taxon>Neolectales</taxon>
        <taxon>Neolectaceae</taxon>
        <taxon>Neolecta</taxon>
    </lineage>
</organism>
<dbReference type="PANTHER" id="PTHR20881">
    <property type="entry name" value="3-METHYL-2-OXOBUTANOATE HYDROXYMETHYLTRANSFERASE"/>
    <property type="match status" value="1"/>
</dbReference>
<evidence type="ECO:0000313" key="8">
    <source>
        <dbReference type="Proteomes" id="UP000186594"/>
    </source>
</evidence>
<dbReference type="PANTHER" id="PTHR20881:SF0">
    <property type="entry name" value="3-METHYL-2-OXOBUTANOATE HYDROXYMETHYLTRANSFERASE"/>
    <property type="match status" value="1"/>
</dbReference>
<dbReference type="PIRSF" id="PIRSF000388">
    <property type="entry name" value="Pantoate_hydroxy_MeTrfase"/>
    <property type="match status" value="1"/>
</dbReference>
<dbReference type="AlphaFoldDB" id="A0A1U7LVQ3"/>
<dbReference type="GO" id="GO:0005739">
    <property type="term" value="C:mitochondrion"/>
    <property type="evidence" value="ECO:0007669"/>
    <property type="project" value="TreeGrafter"/>
</dbReference>
<dbReference type="InterPro" id="IPR003700">
    <property type="entry name" value="Pantoate_hydroxy_MeTrfase"/>
</dbReference>
<dbReference type="Proteomes" id="UP000186594">
    <property type="component" value="Unassembled WGS sequence"/>
</dbReference>
<dbReference type="CDD" id="cd06557">
    <property type="entry name" value="KPHMT-like"/>
    <property type="match status" value="1"/>
</dbReference>
<dbReference type="GO" id="GO:0032259">
    <property type="term" value="P:methylation"/>
    <property type="evidence" value="ECO:0007669"/>
    <property type="project" value="UniProtKB-KW"/>
</dbReference>
<keyword evidence="7" id="KW-0489">Methyltransferase</keyword>
<dbReference type="EMBL" id="LXFE01000149">
    <property type="protein sequence ID" value="OLL26755.1"/>
    <property type="molecule type" value="Genomic_DNA"/>
</dbReference>
<accession>A0A1U7LVQ3</accession>
<keyword evidence="6" id="KW-0566">Pantothenate biosynthesis</keyword>
<dbReference type="SUPFAM" id="SSF51621">
    <property type="entry name" value="Phosphoenolpyruvate/pyruvate domain"/>
    <property type="match status" value="1"/>
</dbReference>
<evidence type="ECO:0000313" key="7">
    <source>
        <dbReference type="EMBL" id="OLL26755.1"/>
    </source>
</evidence>
<evidence type="ECO:0000256" key="4">
    <source>
        <dbReference type="ARBA" id="ARBA00022679"/>
    </source>
</evidence>
<dbReference type="GO" id="GO:0015940">
    <property type="term" value="P:pantothenate biosynthetic process"/>
    <property type="evidence" value="ECO:0007669"/>
    <property type="project" value="UniProtKB-UniPathway"/>
</dbReference>
<evidence type="ECO:0000256" key="1">
    <source>
        <dbReference type="ARBA" id="ARBA00005033"/>
    </source>
</evidence>
<dbReference type="STRING" id="1198029.A0A1U7LVQ3"/>
<sequence length="305" mass="32847">MSLLRRIPRSAPFSFRSNSQPYLADNAQAAPRAKIRLQTLLEYHSSKTPIVALTAHDYTSGYAADMGGVDIVLVGDSLAMVALGMDSTTELTLNDMIHHAKAVSRAVKSAFLVGDLPFGTYENTPTQALHSAIRMIREGRVEAVKIEGGSEMAPAVQKITSVGIPVLGHIGMMPQRQTSMGGFRAESILVNAKSLQEAGCFGIVLEAIPGNIAKLVTDALVIPTIGIGAGVGCSGQILVQLDMLGSYHKLAPKFVKQWGQVGEISKNCISSYCQEVRKRVFPGPEHTYSIKPEELDLFKNKLVNQ</sequence>
<name>A0A1U7LVQ3_NEOID</name>
<dbReference type="EC" id="2.1.2.11" evidence="3 6"/>
<comment type="pathway">
    <text evidence="1 6">Cofactor biosynthesis; (R)-pantothenate biosynthesis; (R)-pantoate from 3-methyl-2-oxobutanoate: step 1/2.</text>
</comment>
<gene>
    <name evidence="7" type="ORF">NEOLI_000682</name>
</gene>
<dbReference type="GO" id="GO:0000287">
    <property type="term" value="F:magnesium ion binding"/>
    <property type="evidence" value="ECO:0007669"/>
    <property type="project" value="TreeGrafter"/>
</dbReference>
<evidence type="ECO:0000256" key="3">
    <source>
        <dbReference type="ARBA" id="ARBA00012618"/>
    </source>
</evidence>
<dbReference type="FunFam" id="3.20.20.60:FF:000003">
    <property type="entry name" value="3-methyl-2-oxobutanoate hydroxymethyltransferase"/>
    <property type="match status" value="1"/>
</dbReference>
<dbReference type="GO" id="GO:0003864">
    <property type="term" value="F:3-methyl-2-oxobutanoate hydroxymethyltransferase activity"/>
    <property type="evidence" value="ECO:0007669"/>
    <property type="project" value="UniProtKB-EC"/>
</dbReference>
<evidence type="ECO:0000256" key="6">
    <source>
        <dbReference type="RuleBase" id="RU362100"/>
    </source>
</evidence>
<comment type="caution">
    <text evidence="7">The sequence shown here is derived from an EMBL/GenBank/DDBJ whole genome shotgun (WGS) entry which is preliminary data.</text>
</comment>
<dbReference type="NCBIfam" id="TIGR00222">
    <property type="entry name" value="panB"/>
    <property type="match status" value="1"/>
</dbReference>
<dbReference type="InterPro" id="IPR040442">
    <property type="entry name" value="Pyrv_kinase-like_dom_sf"/>
</dbReference>
<dbReference type="Gene3D" id="3.20.20.60">
    <property type="entry name" value="Phosphoenolpyruvate-binding domains"/>
    <property type="match status" value="1"/>
</dbReference>
<dbReference type="NCBIfam" id="NF001452">
    <property type="entry name" value="PRK00311.1"/>
    <property type="match status" value="1"/>
</dbReference>